<reference evidence="7" key="1">
    <citation type="submission" date="2009-07" db="EMBL/GenBank/DDBJ databases">
        <title>Complete sequence of chromosome of Methylovorus sp. SIP3-4.</title>
        <authorList>
            <person name="Lucas S."/>
            <person name="Copeland A."/>
            <person name="Lapidus A."/>
            <person name="Glavina del Rio T."/>
            <person name="Tice H."/>
            <person name="Bruce D."/>
            <person name="Goodwin L."/>
            <person name="Pitluck S."/>
            <person name="Clum A."/>
            <person name="Larimer F."/>
            <person name="Land M."/>
            <person name="Hauser L."/>
            <person name="Kyrpides N."/>
            <person name="Mikhailova N."/>
            <person name="Kayluzhnaya M."/>
            <person name="Chistoserdova L."/>
        </authorList>
    </citation>
    <scope>NUCLEOTIDE SEQUENCE [LARGE SCALE GENOMIC DNA]</scope>
    <source>
        <strain evidence="7">SIP3-4</strain>
    </source>
</reference>
<dbReference type="eggNOG" id="COG0845">
    <property type="taxonomic scope" value="Bacteria"/>
</dbReference>
<comment type="similarity">
    <text evidence="1">Belongs to the membrane fusion protein (MFP) (TC 8.A.1) family.</text>
</comment>
<sequence precursor="true">MKNRAPYLSLALLLTTALLTACHPGKSGSEAGETKPALTVRLVSPQETASATSITANGNILAWQEAIIGNEVSGLRLKAVYVNVGNKVKKGQLLAEFDDETVKADLAQKEADALEAEANLRQAELDANRVKGLAKGALSEQQVVQYLTTEQTAKAKFESAVAALESQRLRLRRTRIVAPEFGTISSRTATVGSVVNAGEELFRLVMQDRLEWRGEVGATELASVKPGQAVTLTPTGSQAQVTGKVRVIAPTMNQDTRNTLVYVDIPQGVDGPLKSGMFARGSFAVGEQHGLSLPSSAVLNRDGYEYVFTLSDQQHVERRKVVSGGHVGDRIIIREGIDPKARYVESGVGFLIDGDIVRVAQ</sequence>
<accession>C6X751</accession>
<keyword evidence="3" id="KW-0732">Signal</keyword>
<evidence type="ECO:0000313" key="7">
    <source>
        <dbReference type="Proteomes" id="UP000002743"/>
    </source>
</evidence>
<proteinExistence type="inferred from homology"/>
<name>C6X751_METGS</name>
<dbReference type="Gene3D" id="2.40.50.100">
    <property type="match status" value="1"/>
</dbReference>
<evidence type="ECO:0000259" key="4">
    <source>
        <dbReference type="Pfam" id="PF25917"/>
    </source>
</evidence>
<dbReference type="PANTHER" id="PTHR30469:SF15">
    <property type="entry name" value="HLYD FAMILY OF SECRETION PROTEINS"/>
    <property type="match status" value="1"/>
</dbReference>
<feature type="domain" description="CusB-like beta-barrel" evidence="5">
    <location>
        <begin position="219"/>
        <end position="284"/>
    </location>
</feature>
<dbReference type="InterPro" id="IPR058625">
    <property type="entry name" value="MdtA-like_BSH"/>
</dbReference>
<dbReference type="EMBL" id="CP001674">
    <property type="protein sequence ID" value="ACT51194.1"/>
    <property type="molecule type" value="Genomic_DNA"/>
</dbReference>
<dbReference type="InterPro" id="IPR058792">
    <property type="entry name" value="Beta-barrel_RND_2"/>
</dbReference>
<organism evidence="6 7">
    <name type="scientific">Methylovorus glucosotrophus (strain SIP3-4)</name>
    <dbReference type="NCBI Taxonomy" id="582744"/>
    <lineage>
        <taxon>Bacteria</taxon>
        <taxon>Pseudomonadati</taxon>
        <taxon>Pseudomonadota</taxon>
        <taxon>Betaproteobacteria</taxon>
        <taxon>Nitrosomonadales</taxon>
        <taxon>Methylophilaceae</taxon>
        <taxon>Methylovorus</taxon>
    </lineage>
</organism>
<evidence type="ECO:0000256" key="3">
    <source>
        <dbReference type="SAM" id="SignalP"/>
    </source>
</evidence>
<dbReference type="GO" id="GO:0015562">
    <property type="term" value="F:efflux transmembrane transporter activity"/>
    <property type="evidence" value="ECO:0007669"/>
    <property type="project" value="TreeGrafter"/>
</dbReference>
<dbReference type="PROSITE" id="PS51257">
    <property type="entry name" value="PROKAR_LIPOPROTEIN"/>
    <property type="match status" value="1"/>
</dbReference>
<dbReference type="RefSeq" id="WP_015830550.1">
    <property type="nucleotide sequence ID" value="NC_012969.1"/>
</dbReference>
<feature type="domain" description="Multidrug resistance protein MdtA-like barrel-sandwich hybrid" evidence="4">
    <location>
        <begin position="67"/>
        <end position="206"/>
    </location>
</feature>
<dbReference type="GO" id="GO:1990281">
    <property type="term" value="C:efflux pump complex"/>
    <property type="evidence" value="ECO:0007669"/>
    <property type="project" value="TreeGrafter"/>
</dbReference>
<dbReference type="Pfam" id="PF25954">
    <property type="entry name" value="Beta-barrel_RND_2"/>
    <property type="match status" value="1"/>
</dbReference>
<dbReference type="Gene3D" id="2.40.420.20">
    <property type="match status" value="1"/>
</dbReference>
<reference evidence="6 7" key="2">
    <citation type="journal article" date="2011" name="J. Bacteriol.">
        <title>Genomes of three methylotrophs from a single niche uncover genetic and metabolic divergence of Methylophilaceae.</title>
        <authorList>
            <person name="Lapidus A."/>
            <person name="Clum A."/>
            <person name="Labutti K."/>
            <person name="Kaluzhnaya M.G."/>
            <person name="Lim S."/>
            <person name="Beck D.A."/>
            <person name="Glavina Del Rio T."/>
            <person name="Nolan M."/>
            <person name="Mavromatis K."/>
            <person name="Huntemann M."/>
            <person name="Lucas S."/>
            <person name="Lidstrom M.E."/>
            <person name="Ivanova N."/>
            <person name="Chistoserdova L."/>
        </authorList>
    </citation>
    <scope>NUCLEOTIDE SEQUENCE [LARGE SCALE GENOMIC DNA]</scope>
    <source>
        <strain evidence="6 7">SIP3-4</strain>
    </source>
</reference>
<dbReference type="OrthoDB" id="10524at2"/>
<evidence type="ECO:0000259" key="5">
    <source>
        <dbReference type="Pfam" id="PF25954"/>
    </source>
</evidence>
<dbReference type="SUPFAM" id="SSF111369">
    <property type="entry name" value="HlyD-like secretion proteins"/>
    <property type="match status" value="1"/>
</dbReference>
<dbReference type="HOGENOM" id="CLU_018816_1_3_4"/>
<feature type="chain" id="PRO_5002973680" evidence="3">
    <location>
        <begin position="22"/>
        <end position="361"/>
    </location>
</feature>
<evidence type="ECO:0000313" key="6">
    <source>
        <dbReference type="EMBL" id="ACT51194.1"/>
    </source>
</evidence>
<dbReference type="Gene3D" id="2.40.30.170">
    <property type="match status" value="1"/>
</dbReference>
<keyword evidence="2" id="KW-0175">Coiled coil</keyword>
<dbReference type="KEGG" id="mei:Msip34_1952"/>
<feature type="coiled-coil region" evidence="2">
    <location>
        <begin position="97"/>
        <end position="174"/>
    </location>
</feature>
<dbReference type="InterPro" id="IPR006143">
    <property type="entry name" value="RND_pump_MFP"/>
</dbReference>
<keyword evidence="7" id="KW-1185">Reference proteome</keyword>
<feature type="signal peptide" evidence="3">
    <location>
        <begin position="1"/>
        <end position="21"/>
    </location>
</feature>
<dbReference type="PANTHER" id="PTHR30469">
    <property type="entry name" value="MULTIDRUG RESISTANCE PROTEIN MDTA"/>
    <property type="match status" value="1"/>
</dbReference>
<dbReference type="NCBIfam" id="TIGR01730">
    <property type="entry name" value="RND_mfp"/>
    <property type="match status" value="1"/>
</dbReference>
<dbReference type="STRING" id="582744.Msip34_1952"/>
<evidence type="ECO:0000256" key="1">
    <source>
        <dbReference type="ARBA" id="ARBA00009477"/>
    </source>
</evidence>
<gene>
    <name evidence="6" type="ordered locus">Msip34_1952</name>
</gene>
<protein>
    <submittedName>
        <fullName evidence="6">Efflux transporter, RND family, MFP subunit</fullName>
    </submittedName>
</protein>
<dbReference type="Gene3D" id="1.10.287.470">
    <property type="entry name" value="Helix hairpin bin"/>
    <property type="match status" value="1"/>
</dbReference>
<evidence type="ECO:0000256" key="2">
    <source>
        <dbReference type="SAM" id="Coils"/>
    </source>
</evidence>
<dbReference type="AlphaFoldDB" id="C6X751"/>
<dbReference type="Pfam" id="PF25917">
    <property type="entry name" value="BSH_RND"/>
    <property type="match status" value="1"/>
</dbReference>
<dbReference type="Proteomes" id="UP000002743">
    <property type="component" value="Chromosome"/>
</dbReference>